<organism evidence="1 2">
    <name type="scientific">Rhabditophanes sp. KR3021</name>
    <dbReference type="NCBI Taxonomy" id="114890"/>
    <lineage>
        <taxon>Eukaryota</taxon>
        <taxon>Metazoa</taxon>
        <taxon>Ecdysozoa</taxon>
        <taxon>Nematoda</taxon>
        <taxon>Chromadorea</taxon>
        <taxon>Rhabditida</taxon>
        <taxon>Tylenchina</taxon>
        <taxon>Panagrolaimomorpha</taxon>
        <taxon>Strongyloidoidea</taxon>
        <taxon>Alloionematidae</taxon>
        <taxon>Rhabditophanes</taxon>
    </lineage>
</organism>
<evidence type="ECO:0000313" key="1">
    <source>
        <dbReference type="Proteomes" id="UP000095286"/>
    </source>
</evidence>
<name>A0AC35UHX8_9BILA</name>
<dbReference type="WBParaSite" id="RSKR_0001177600.1">
    <property type="protein sequence ID" value="RSKR_0001177600.1"/>
    <property type="gene ID" value="RSKR_0001177600"/>
</dbReference>
<dbReference type="Proteomes" id="UP000095286">
    <property type="component" value="Unplaced"/>
</dbReference>
<accession>A0AC35UHX8</accession>
<evidence type="ECO:0000313" key="2">
    <source>
        <dbReference type="WBParaSite" id="RSKR_0001177600.1"/>
    </source>
</evidence>
<sequence>MLQLAVKDSKWLSVSDWEIKQPKWSRLVEVTETIKKDAIKKHGLKEDEGLRVMFVCGGDVIDSFSIIKSDGSSLWSRKDVERICKEGVVCMDRPDTRYKETLKNLNLFDYIDKSVFLFKDEICPNNISSTRIRQAVKEGITLKYCTPDLVSHYITSNSLYLS</sequence>
<reference evidence="2" key="1">
    <citation type="submission" date="2016-11" db="UniProtKB">
        <authorList>
            <consortium name="WormBaseParasite"/>
        </authorList>
    </citation>
    <scope>IDENTIFICATION</scope>
    <source>
        <strain evidence="2">KR3021</strain>
    </source>
</reference>
<proteinExistence type="predicted"/>
<protein>
    <submittedName>
        <fullName evidence="2">CTP_transf_like domain-containing protein</fullName>
    </submittedName>
</protein>